<sequence>MMRLRARDWLALLRPGDVAVILTAAAGVGALGQHFWRGGEADRAEIRAAGRVFAQVSLDAERVIEVPGPLGITRIQVAPGRARVASDPGPRQYCVRQGWLSTAGAVAICAPNEVTLSLLARRPAYDSLGY</sequence>
<dbReference type="EMBL" id="JACIET010000002">
    <property type="protein sequence ID" value="MBB4013405.1"/>
    <property type="molecule type" value="Genomic_DNA"/>
</dbReference>
<proteinExistence type="predicted"/>
<accession>A0A840BJI4</accession>
<comment type="caution">
    <text evidence="1">The sequence shown here is derived from an EMBL/GenBank/DDBJ whole genome shotgun (WGS) entry which is preliminary data.</text>
</comment>
<keyword evidence="2" id="KW-1185">Reference proteome</keyword>
<dbReference type="Gene3D" id="2.60.320.10">
    <property type="entry name" value="N-utilization substance G protein NusG, insert domain"/>
    <property type="match status" value="1"/>
</dbReference>
<name>A0A840BJI4_9RHOO</name>
<organism evidence="1 2">
    <name type="scientific">Niveibacterium umoris</name>
    <dbReference type="NCBI Taxonomy" id="1193620"/>
    <lineage>
        <taxon>Bacteria</taxon>
        <taxon>Pseudomonadati</taxon>
        <taxon>Pseudomonadota</taxon>
        <taxon>Betaproteobacteria</taxon>
        <taxon>Rhodocyclales</taxon>
        <taxon>Rhodocyclaceae</taxon>
        <taxon>Niveibacterium</taxon>
    </lineage>
</organism>
<reference evidence="1 2" key="1">
    <citation type="submission" date="2020-08" db="EMBL/GenBank/DDBJ databases">
        <title>Genomic Encyclopedia of Type Strains, Phase IV (KMG-IV): sequencing the most valuable type-strain genomes for metagenomic binning, comparative biology and taxonomic classification.</title>
        <authorList>
            <person name="Goeker M."/>
        </authorList>
    </citation>
    <scope>NUCLEOTIDE SEQUENCE [LARGE SCALE GENOMIC DNA]</scope>
    <source>
        <strain evidence="1 2">DSM 106739</strain>
    </source>
</reference>
<protein>
    <recommendedName>
        <fullName evidence="3">NusG domain-containing protein</fullName>
    </recommendedName>
</protein>
<dbReference type="Pfam" id="PF07009">
    <property type="entry name" value="NusG_II"/>
    <property type="match status" value="1"/>
</dbReference>
<evidence type="ECO:0008006" key="3">
    <source>
        <dbReference type="Google" id="ProtNLM"/>
    </source>
</evidence>
<dbReference type="AlphaFoldDB" id="A0A840BJI4"/>
<dbReference type="Proteomes" id="UP000561045">
    <property type="component" value="Unassembled WGS sequence"/>
</dbReference>
<gene>
    <name evidence="1" type="ORF">GGR36_002751</name>
</gene>
<evidence type="ECO:0000313" key="2">
    <source>
        <dbReference type="Proteomes" id="UP000561045"/>
    </source>
</evidence>
<evidence type="ECO:0000313" key="1">
    <source>
        <dbReference type="EMBL" id="MBB4013405.1"/>
    </source>
</evidence>
<dbReference type="CDD" id="cd09910">
    <property type="entry name" value="NGN-insert_like"/>
    <property type="match status" value="1"/>
</dbReference>
<dbReference type="InterPro" id="IPR038690">
    <property type="entry name" value="NusG_2_sf"/>
</dbReference>